<evidence type="ECO:0000313" key="2">
    <source>
        <dbReference type="Proteomes" id="UP000828390"/>
    </source>
</evidence>
<dbReference type="InterPro" id="IPR011029">
    <property type="entry name" value="DEATH-like_dom_sf"/>
</dbReference>
<dbReference type="EMBL" id="JAIWYP010000012">
    <property type="protein sequence ID" value="KAH3725564.1"/>
    <property type="molecule type" value="Genomic_DNA"/>
</dbReference>
<name>A0A9D4CJ23_DREPO</name>
<keyword evidence="2" id="KW-1185">Reference proteome</keyword>
<accession>A0A9D4CJ23</accession>
<reference evidence="1" key="2">
    <citation type="submission" date="2020-11" db="EMBL/GenBank/DDBJ databases">
        <authorList>
            <person name="McCartney M.A."/>
            <person name="Auch B."/>
            <person name="Kono T."/>
            <person name="Mallez S."/>
            <person name="Becker A."/>
            <person name="Gohl D.M."/>
            <person name="Silverstein K.A.T."/>
            <person name="Koren S."/>
            <person name="Bechman K.B."/>
            <person name="Herman A."/>
            <person name="Abrahante J.E."/>
            <person name="Garbe J."/>
        </authorList>
    </citation>
    <scope>NUCLEOTIDE SEQUENCE</scope>
    <source>
        <strain evidence="1">Duluth1</strain>
        <tissue evidence="1">Whole animal</tissue>
    </source>
</reference>
<dbReference type="Gene3D" id="1.10.533.10">
    <property type="entry name" value="Death Domain, Fas"/>
    <property type="match status" value="1"/>
</dbReference>
<dbReference type="SUPFAM" id="SSF47986">
    <property type="entry name" value="DEATH domain"/>
    <property type="match status" value="1"/>
</dbReference>
<evidence type="ECO:0000313" key="1">
    <source>
        <dbReference type="EMBL" id="KAH3725564.1"/>
    </source>
</evidence>
<sequence length="188" mass="21734">MDKLKSLFEISSFEKKKDVQISKSADSNLAGCPEEYAELPVCALEMKTQLKLAEYLDKKGKLLKVEIDNIPLDVLNDITGLAKLSGQEDCLDNDTVESENQVKSPTMMWLDRWNYHGFTIGRLWEYLLTLQRYDVIHDCRRNIMSDCKTFLNKTKNSTMTWKKFRMDDGVCDPSGLPFEEETEENICK</sequence>
<proteinExistence type="predicted"/>
<protein>
    <submittedName>
        <fullName evidence="1">Uncharacterized protein</fullName>
    </submittedName>
</protein>
<reference evidence="1" key="1">
    <citation type="journal article" date="2019" name="bioRxiv">
        <title>The Genome of the Zebra Mussel, Dreissena polymorpha: A Resource for Invasive Species Research.</title>
        <authorList>
            <person name="McCartney M.A."/>
            <person name="Auch B."/>
            <person name="Kono T."/>
            <person name="Mallez S."/>
            <person name="Zhang Y."/>
            <person name="Obille A."/>
            <person name="Becker A."/>
            <person name="Abrahante J.E."/>
            <person name="Garbe J."/>
            <person name="Badalamenti J.P."/>
            <person name="Herman A."/>
            <person name="Mangelson H."/>
            <person name="Liachko I."/>
            <person name="Sullivan S."/>
            <person name="Sone E.D."/>
            <person name="Koren S."/>
            <person name="Silverstein K.A.T."/>
            <person name="Beckman K.B."/>
            <person name="Gohl D.M."/>
        </authorList>
    </citation>
    <scope>NUCLEOTIDE SEQUENCE</scope>
    <source>
        <strain evidence="1">Duluth1</strain>
        <tissue evidence="1">Whole animal</tissue>
    </source>
</reference>
<dbReference type="Proteomes" id="UP000828390">
    <property type="component" value="Unassembled WGS sequence"/>
</dbReference>
<gene>
    <name evidence="1" type="ORF">DPMN_051409</name>
</gene>
<organism evidence="1 2">
    <name type="scientific">Dreissena polymorpha</name>
    <name type="common">Zebra mussel</name>
    <name type="synonym">Mytilus polymorpha</name>
    <dbReference type="NCBI Taxonomy" id="45954"/>
    <lineage>
        <taxon>Eukaryota</taxon>
        <taxon>Metazoa</taxon>
        <taxon>Spiralia</taxon>
        <taxon>Lophotrochozoa</taxon>
        <taxon>Mollusca</taxon>
        <taxon>Bivalvia</taxon>
        <taxon>Autobranchia</taxon>
        <taxon>Heteroconchia</taxon>
        <taxon>Euheterodonta</taxon>
        <taxon>Imparidentia</taxon>
        <taxon>Neoheterodontei</taxon>
        <taxon>Myida</taxon>
        <taxon>Dreissenoidea</taxon>
        <taxon>Dreissenidae</taxon>
        <taxon>Dreissena</taxon>
    </lineage>
</organism>
<dbReference type="AlphaFoldDB" id="A0A9D4CJ23"/>
<comment type="caution">
    <text evidence="1">The sequence shown here is derived from an EMBL/GenBank/DDBJ whole genome shotgun (WGS) entry which is preliminary data.</text>
</comment>